<dbReference type="Gene3D" id="3.30.160.60">
    <property type="entry name" value="Classic Zinc Finger"/>
    <property type="match status" value="1"/>
</dbReference>
<dbReference type="InterPro" id="IPR036431">
    <property type="entry name" value="ARID_dom_sf"/>
</dbReference>
<dbReference type="CDD" id="cd16100">
    <property type="entry name" value="ARID"/>
    <property type="match status" value="1"/>
</dbReference>
<keyword evidence="3" id="KW-0804">Transcription</keyword>
<dbReference type="PANTHER" id="PTHR22970">
    <property type="entry name" value="AT-RICH INTERACTIVE DOMAIN-CONTAINING PROTEIN 2"/>
    <property type="match status" value="1"/>
</dbReference>
<evidence type="ECO:0000313" key="9">
    <source>
        <dbReference type="Proteomes" id="UP000664132"/>
    </source>
</evidence>
<reference evidence="8" key="1">
    <citation type="submission" date="2021-02" db="EMBL/GenBank/DDBJ databases">
        <title>Genome sequence Cadophora malorum strain M34.</title>
        <authorList>
            <person name="Stefanovic E."/>
            <person name="Vu D."/>
            <person name="Scully C."/>
            <person name="Dijksterhuis J."/>
            <person name="Roader J."/>
            <person name="Houbraken J."/>
        </authorList>
    </citation>
    <scope>NUCLEOTIDE SEQUENCE</scope>
    <source>
        <strain evidence="8">M34</strain>
    </source>
</reference>
<feature type="region of interest" description="Disordered" evidence="5">
    <location>
        <begin position="810"/>
        <end position="829"/>
    </location>
</feature>
<dbReference type="GO" id="GO:0016586">
    <property type="term" value="C:RSC-type complex"/>
    <property type="evidence" value="ECO:0007669"/>
    <property type="project" value="TreeGrafter"/>
</dbReference>
<keyword evidence="4" id="KW-0539">Nucleus</keyword>
<dbReference type="AlphaFoldDB" id="A0A8H7TJF8"/>
<dbReference type="EMBL" id="JAFJYH010000092">
    <property type="protein sequence ID" value="KAG4420036.1"/>
    <property type="molecule type" value="Genomic_DNA"/>
</dbReference>
<feature type="region of interest" description="Disordered" evidence="5">
    <location>
        <begin position="136"/>
        <end position="247"/>
    </location>
</feature>
<evidence type="ECO:0000313" key="8">
    <source>
        <dbReference type="EMBL" id="KAG4420036.1"/>
    </source>
</evidence>
<name>A0A8H7TJF8_9HELO</name>
<feature type="compositionally biased region" description="Polar residues" evidence="5">
    <location>
        <begin position="231"/>
        <end position="247"/>
    </location>
</feature>
<dbReference type="PANTHER" id="PTHR22970:SF14">
    <property type="entry name" value="AT-RICH INTERACTIVE DOMAIN-CONTAINING PROTEIN 2"/>
    <property type="match status" value="1"/>
</dbReference>
<keyword evidence="1" id="KW-0156">Chromatin regulator</keyword>
<gene>
    <name evidence="8" type="ORF">IFR04_006795</name>
</gene>
<dbReference type="GO" id="GO:0006325">
    <property type="term" value="P:chromatin organization"/>
    <property type="evidence" value="ECO:0007669"/>
    <property type="project" value="UniProtKB-KW"/>
</dbReference>
<dbReference type="PROSITE" id="PS51011">
    <property type="entry name" value="ARID"/>
    <property type="match status" value="1"/>
</dbReference>
<comment type="caution">
    <text evidence="8">The sequence shown here is derived from an EMBL/GenBank/DDBJ whole genome shotgun (WGS) entry which is preliminary data.</text>
</comment>
<proteinExistence type="predicted"/>
<dbReference type="PROSITE" id="PS51526">
    <property type="entry name" value="RFX_DBD"/>
    <property type="match status" value="1"/>
</dbReference>
<dbReference type="FunFam" id="1.10.150.60:FF:000021">
    <property type="entry name" value="Chromatin structure-remodeling complex subunit rsc9"/>
    <property type="match status" value="1"/>
</dbReference>
<feature type="compositionally biased region" description="Polar residues" evidence="5">
    <location>
        <begin position="197"/>
        <end position="216"/>
    </location>
</feature>
<evidence type="ECO:0000256" key="3">
    <source>
        <dbReference type="ARBA" id="ARBA00023163"/>
    </source>
</evidence>
<dbReference type="SMART" id="SM00501">
    <property type="entry name" value="BRIGHT"/>
    <property type="match status" value="1"/>
</dbReference>
<dbReference type="Pfam" id="PF01388">
    <property type="entry name" value="ARID"/>
    <property type="match status" value="1"/>
</dbReference>
<dbReference type="SUPFAM" id="SSF48371">
    <property type="entry name" value="ARM repeat"/>
    <property type="match status" value="1"/>
</dbReference>
<evidence type="ECO:0000259" key="7">
    <source>
        <dbReference type="PROSITE" id="PS51526"/>
    </source>
</evidence>
<dbReference type="OrthoDB" id="338531at2759"/>
<evidence type="ECO:0008006" key="10">
    <source>
        <dbReference type="Google" id="ProtNLM"/>
    </source>
</evidence>
<dbReference type="GO" id="GO:0006355">
    <property type="term" value="P:regulation of DNA-templated transcription"/>
    <property type="evidence" value="ECO:0007669"/>
    <property type="project" value="InterPro"/>
</dbReference>
<evidence type="ECO:0000256" key="4">
    <source>
        <dbReference type="ARBA" id="ARBA00023242"/>
    </source>
</evidence>
<feature type="compositionally biased region" description="Low complexity" evidence="5">
    <location>
        <begin position="217"/>
        <end position="230"/>
    </location>
</feature>
<evidence type="ECO:0000259" key="6">
    <source>
        <dbReference type="PROSITE" id="PS51011"/>
    </source>
</evidence>
<dbReference type="GO" id="GO:0003677">
    <property type="term" value="F:DNA binding"/>
    <property type="evidence" value="ECO:0007669"/>
    <property type="project" value="InterPro"/>
</dbReference>
<dbReference type="Gene3D" id="1.10.150.60">
    <property type="entry name" value="ARID DNA-binding domain"/>
    <property type="match status" value="1"/>
</dbReference>
<feature type="domain" description="RFX-type winged-helix" evidence="7">
    <location>
        <begin position="638"/>
        <end position="716"/>
    </location>
</feature>
<keyword evidence="9" id="KW-1185">Reference proteome</keyword>
<organism evidence="8 9">
    <name type="scientific">Cadophora malorum</name>
    <dbReference type="NCBI Taxonomy" id="108018"/>
    <lineage>
        <taxon>Eukaryota</taxon>
        <taxon>Fungi</taxon>
        <taxon>Dikarya</taxon>
        <taxon>Ascomycota</taxon>
        <taxon>Pezizomycotina</taxon>
        <taxon>Leotiomycetes</taxon>
        <taxon>Helotiales</taxon>
        <taxon>Ploettnerulaceae</taxon>
        <taxon>Cadophora</taxon>
    </lineage>
</organism>
<dbReference type="InterPro" id="IPR016024">
    <property type="entry name" value="ARM-type_fold"/>
</dbReference>
<sequence length="924" mass="103149">MAPPSRTARDPSIPSTSEYTEFIQKLAAYHEKRGTNFEPEPKIANRRIDLLHLFNLVVERGGYDKVSDEKLAWRKLAGEFNLGTANLPAYAFTLKSAYYKNLAAYEISTIHGKEPPPKEILEETTAKGSGLLTRTLENYRPTIRRETSALGIDSDGSGDDGTPTRDTMATEETPGSGGRATRGLRQAPPPRQMWQPEPQSSRQTRNVTASSHTSTPQQHHGQQQNQQQQQLRGASTSYNPSSNTDNMSLAVANYEPRPQMPLTLRQVITPGNSAVEFARLQKVLKDTAAAAHGRAHVSNKGIMLPGTGFDGPNIYVRCLCALRSGIPAEQDYALHHLVKISMERGDKYRFEGFPGLAEALVEKVLEVSSLFYNVDWEVSYTEDGEMVSGDIINGVTGTPDILERIAALSKLKVDDNIHTEEFSDKMLQINEAALTLRNMVMLEENALYVYELSPLRDFLSIALNLPNLESLVELKHYALDIAEQMTKYLHLGETDPLYISLLNQLNSNDRGAILTALRAIGRISMNLEETNLLQGVPVTAIQNIIDWTMLHDEDLVHACLDFLYQYTAVVKNVDFLISKLQVEPLVNQLVRLLHYGVKIVERDIYYAREIKRPAPTTLPALPKEIFSQLVQIEEPERSSQWLRCLFEEDPDESITQITLWQAYQACFTLPPGSSNIGMLAAADFIKNVSTTFEKAAAQVQSGVAPKFIIKGIRMRSVPVDPKGEEASKCLWQGPFGGAEPCGQFFMSPETMFQHILREHLGAREMEDGKFENTSNRQYRCLWDRCHRFKSAPATKLLDIANHIKVHLPPRHVPRKEPEHFGPPPAKKSKPSYIISAPKRSLIFQVTAQDERSEAAGIPLSAVLVLRNLARNIPKTDAEAATKLGGGVSWLDRLFKPVEPRLFEILAHNKSLAVYIADLVGAIKS</sequence>
<dbReference type="SMART" id="SM01014">
    <property type="entry name" value="ARID"/>
    <property type="match status" value="1"/>
</dbReference>
<accession>A0A8H7TJF8</accession>
<protein>
    <recommendedName>
        <fullName evidence="10">RSC complex subunit Rsc9</fullName>
    </recommendedName>
</protein>
<keyword evidence="2" id="KW-0805">Transcription regulation</keyword>
<dbReference type="InterPro" id="IPR001606">
    <property type="entry name" value="ARID_dom"/>
</dbReference>
<dbReference type="Proteomes" id="UP000664132">
    <property type="component" value="Unassembled WGS sequence"/>
</dbReference>
<dbReference type="InterPro" id="IPR003150">
    <property type="entry name" value="DNA-bd_RFX"/>
</dbReference>
<dbReference type="InterPro" id="IPR052406">
    <property type="entry name" value="Chromatin_Remodeling_Comp"/>
</dbReference>
<dbReference type="SUPFAM" id="SSF46774">
    <property type="entry name" value="ARID-like"/>
    <property type="match status" value="1"/>
</dbReference>
<evidence type="ECO:0000256" key="1">
    <source>
        <dbReference type="ARBA" id="ARBA00022853"/>
    </source>
</evidence>
<evidence type="ECO:0000256" key="2">
    <source>
        <dbReference type="ARBA" id="ARBA00023015"/>
    </source>
</evidence>
<feature type="domain" description="ARID" evidence="6">
    <location>
        <begin position="16"/>
        <end position="110"/>
    </location>
</feature>
<evidence type="ECO:0000256" key="5">
    <source>
        <dbReference type="SAM" id="MobiDB-lite"/>
    </source>
</evidence>